<sequence>MDHVTSPKFICHTVNLQISCHLNDIVIRLFIELQPARGWLIQGPCTCICNMDRDYSNMQFMMPSMCNKLVQIHSCRTSFSVAFDSKSRNRRFWYTGPEAHANEQELVATMSLPSKENKDFLTPAEASRGISCPEIKLIVALVKSDGAKKTKKIWVTCGLGNWGPLLL</sequence>
<evidence type="ECO:0000313" key="1">
    <source>
        <dbReference type="EMBL" id="RPB24762.1"/>
    </source>
</evidence>
<organism evidence="1 2">
    <name type="scientific">Terfezia boudieri ATCC MYA-4762</name>
    <dbReference type="NCBI Taxonomy" id="1051890"/>
    <lineage>
        <taxon>Eukaryota</taxon>
        <taxon>Fungi</taxon>
        <taxon>Dikarya</taxon>
        <taxon>Ascomycota</taxon>
        <taxon>Pezizomycotina</taxon>
        <taxon>Pezizomycetes</taxon>
        <taxon>Pezizales</taxon>
        <taxon>Pezizaceae</taxon>
        <taxon>Terfezia</taxon>
    </lineage>
</organism>
<dbReference type="AlphaFoldDB" id="A0A3N4LU76"/>
<evidence type="ECO:0000313" key="2">
    <source>
        <dbReference type="Proteomes" id="UP000267821"/>
    </source>
</evidence>
<accession>A0A3N4LU76</accession>
<dbReference type="Proteomes" id="UP000267821">
    <property type="component" value="Unassembled WGS sequence"/>
</dbReference>
<gene>
    <name evidence="1" type="ORF">L211DRAFT_146945</name>
</gene>
<name>A0A3N4LU76_9PEZI</name>
<reference evidence="1 2" key="1">
    <citation type="journal article" date="2018" name="Nat. Ecol. Evol.">
        <title>Pezizomycetes genomes reveal the molecular basis of ectomycorrhizal truffle lifestyle.</title>
        <authorList>
            <person name="Murat C."/>
            <person name="Payen T."/>
            <person name="Noel B."/>
            <person name="Kuo A."/>
            <person name="Morin E."/>
            <person name="Chen J."/>
            <person name="Kohler A."/>
            <person name="Krizsan K."/>
            <person name="Balestrini R."/>
            <person name="Da Silva C."/>
            <person name="Montanini B."/>
            <person name="Hainaut M."/>
            <person name="Levati E."/>
            <person name="Barry K.W."/>
            <person name="Belfiori B."/>
            <person name="Cichocki N."/>
            <person name="Clum A."/>
            <person name="Dockter R.B."/>
            <person name="Fauchery L."/>
            <person name="Guy J."/>
            <person name="Iotti M."/>
            <person name="Le Tacon F."/>
            <person name="Lindquist E.A."/>
            <person name="Lipzen A."/>
            <person name="Malagnac F."/>
            <person name="Mello A."/>
            <person name="Molinier V."/>
            <person name="Miyauchi S."/>
            <person name="Poulain J."/>
            <person name="Riccioni C."/>
            <person name="Rubini A."/>
            <person name="Sitrit Y."/>
            <person name="Splivallo R."/>
            <person name="Traeger S."/>
            <person name="Wang M."/>
            <person name="Zifcakova L."/>
            <person name="Wipf D."/>
            <person name="Zambonelli A."/>
            <person name="Paolocci F."/>
            <person name="Nowrousian M."/>
            <person name="Ottonello S."/>
            <person name="Baldrian P."/>
            <person name="Spatafora J.W."/>
            <person name="Henrissat B."/>
            <person name="Nagy L.G."/>
            <person name="Aury J.M."/>
            <person name="Wincker P."/>
            <person name="Grigoriev I.V."/>
            <person name="Bonfante P."/>
            <person name="Martin F.M."/>
        </authorList>
    </citation>
    <scope>NUCLEOTIDE SEQUENCE [LARGE SCALE GENOMIC DNA]</scope>
    <source>
        <strain evidence="1 2">ATCC MYA-4762</strain>
    </source>
</reference>
<protein>
    <submittedName>
        <fullName evidence="1">Uncharacterized protein</fullName>
    </submittedName>
</protein>
<dbReference type="EMBL" id="ML121540">
    <property type="protein sequence ID" value="RPB24762.1"/>
    <property type="molecule type" value="Genomic_DNA"/>
</dbReference>
<keyword evidence="2" id="KW-1185">Reference proteome</keyword>
<proteinExistence type="predicted"/>
<dbReference type="InParanoid" id="A0A3N4LU76"/>